<feature type="transmembrane region" description="Helical" evidence="7">
    <location>
        <begin position="20"/>
        <end position="37"/>
    </location>
</feature>
<feature type="transmembrane region" description="Helical" evidence="7">
    <location>
        <begin position="274"/>
        <end position="299"/>
    </location>
</feature>
<keyword evidence="10" id="KW-1185">Reference proteome</keyword>
<evidence type="ECO:0000256" key="3">
    <source>
        <dbReference type="ARBA" id="ARBA00022741"/>
    </source>
</evidence>
<name>A0ABW0M063_9BACL</name>
<dbReference type="Proteomes" id="UP001596105">
    <property type="component" value="Unassembled WGS sequence"/>
</dbReference>
<feature type="transmembrane region" description="Helical" evidence="7">
    <location>
        <begin position="246"/>
        <end position="268"/>
    </location>
</feature>
<dbReference type="SMART" id="SM00382">
    <property type="entry name" value="AAA"/>
    <property type="match status" value="1"/>
</dbReference>
<evidence type="ECO:0000259" key="8">
    <source>
        <dbReference type="PROSITE" id="PS50893"/>
    </source>
</evidence>
<accession>A0ABW0M063</accession>
<dbReference type="SUPFAM" id="SSF52540">
    <property type="entry name" value="P-loop containing nucleoside triphosphate hydrolases"/>
    <property type="match status" value="1"/>
</dbReference>
<dbReference type="PROSITE" id="PS00211">
    <property type="entry name" value="ABC_TRANSPORTER_1"/>
    <property type="match status" value="1"/>
</dbReference>
<keyword evidence="5 7" id="KW-1133">Transmembrane helix</keyword>
<dbReference type="Gene3D" id="1.20.1560.10">
    <property type="entry name" value="ABC transporter type 1, transmembrane domain"/>
    <property type="match status" value="1"/>
</dbReference>
<keyword evidence="3" id="KW-0547">Nucleotide-binding</keyword>
<evidence type="ECO:0000256" key="4">
    <source>
        <dbReference type="ARBA" id="ARBA00022840"/>
    </source>
</evidence>
<dbReference type="PROSITE" id="PS50893">
    <property type="entry name" value="ABC_TRANSPORTER_2"/>
    <property type="match status" value="1"/>
</dbReference>
<dbReference type="InterPro" id="IPR036640">
    <property type="entry name" value="ABC1_TM_sf"/>
</dbReference>
<keyword evidence="4 9" id="KW-0067">ATP-binding</keyword>
<dbReference type="InterPro" id="IPR003593">
    <property type="entry name" value="AAA+_ATPase"/>
</dbReference>
<feature type="domain" description="ABC transporter" evidence="8">
    <location>
        <begin position="338"/>
        <end position="572"/>
    </location>
</feature>
<evidence type="ECO:0000256" key="1">
    <source>
        <dbReference type="ARBA" id="ARBA00004651"/>
    </source>
</evidence>
<protein>
    <submittedName>
        <fullName evidence="9">ATP-binding cassette domain-containing protein</fullName>
    </submittedName>
</protein>
<dbReference type="InterPro" id="IPR017871">
    <property type="entry name" value="ABC_transporter-like_CS"/>
</dbReference>
<evidence type="ECO:0000313" key="10">
    <source>
        <dbReference type="Proteomes" id="UP001596105"/>
    </source>
</evidence>
<keyword evidence="6 7" id="KW-0472">Membrane</keyword>
<dbReference type="InterPro" id="IPR003439">
    <property type="entry name" value="ABC_transporter-like_ATP-bd"/>
</dbReference>
<dbReference type="PANTHER" id="PTHR24221:SF646">
    <property type="entry name" value="HAEMOLYSIN SECRETION ATP-BINDING PROTEIN"/>
    <property type="match status" value="1"/>
</dbReference>
<evidence type="ECO:0000256" key="5">
    <source>
        <dbReference type="ARBA" id="ARBA00022989"/>
    </source>
</evidence>
<dbReference type="SUPFAM" id="SSF90123">
    <property type="entry name" value="ABC transporter transmembrane region"/>
    <property type="match status" value="1"/>
</dbReference>
<reference evidence="10" key="1">
    <citation type="journal article" date="2019" name="Int. J. Syst. Evol. Microbiol.">
        <title>The Global Catalogue of Microorganisms (GCM) 10K type strain sequencing project: providing services to taxonomists for standard genome sequencing and annotation.</title>
        <authorList>
            <consortium name="The Broad Institute Genomics Platform"/>
            <consortium name="The Broad Institute Genome Sequencing Center for Infectious Disease"/>
            <person name="Wu L."/>
            <person name="Ma J."/>
        </authorList>
    </citation>
    <scope>NUCLEOTIDE SEQUENCE [LARGE SCALE GENOMIC DNA]</scope>
    <source>
        <strain evidence="10">CCUG 57113</strain>
    </source>
</reference>
<gene>
    <name evidence="9" type="ORF">ACFPPD_22680</name>
</gene>
<dbReference type="InterPro" id="IPR039421">
    <property type="entry name" value="Type_1_exporter"/>
</dbReference>
<comment type="caution">
    <text evidence="9">The sequence shown here is derived from an EMBL/GenBank/DDBJ whole genome shotgun (WGS) entry which is preliminary data.</text>
</comment>
<sequence>MTDSRSFNKQVLEGTYKDYAITALIGLLLTALTSYQLDVTKNMTDELVALASPRTALLLLAELFALLICAALLRLYQQYRQNGIQLRVQGNLDRILAFSIEPVTISRTETPGFKNDLNVVRFSFQSLAGLYLTFMQITVAVVSIGTYMILIFKHVWYLPFVILLLNAPKWHQERRTARDRFVFAVRTSEVAREKTLLQELLFNPATFSEQLVFASKLFIMRKWRRAYAENMKQELRFNRLETIRKMGYSCIAVIAQIAVQFLLIVGVIQHSITLGAYISVIAATGVLEASLLSLASYAGQLHHYKLTKKKVIGFLNEYLSEQSKKDEPMLFQQRLRTIELRNLIFAYPGRDWPTIRQVSLQIRLGDSIVLVGDNGCGKSTLAKLIAGLHEVDAGMIFYNGADTNRLERRQIYKKVSIVTQDYINYPFSIYECVTMSADPDDARYEAIRKRYPYLFPEGMDKHSIVGLDRTGATQLSGGQWQKLAIARALYKDSPVLILDEATSALDPETEKRFFHDLMTERSTKALIAITHRMNVCPLFSKSVVLQEGRIVEQGHHDELLQLNGKYSRMFEAYTMEGVRSKYGSVPTVV</sequence>
<proteinExistence type="predicted"/>
<organism evidence="9 10">
    <name type="scientific">Cohnella suwonensis</name>
    <dbReference type="NCBI Taxonomy" id="696072"/>
    <lineage>
        <taxon>Bacteria</taxon>
        <taxon>Bacillati</taxon>
        <taxon>Bacillota</taxon>
        <taxon>Bacilli</taxon>
        <taxon>Bacillales</taxon>
        <taxon>Paenibacillaceae</taxon>
        <taxon>Cohnella</taxon>
    </lineage>
</organism>
<dbReference type="EMBL" id="JBHSMH010000101">
    <property type="protein sequence ID" value="MFC5471485.1"/>
    <property type="molecule type" value="Genomic_DNA"/>
</dbReference>
<dbReference type="Gene3D" id="3.40.50.300">
    <property type="entry name" value="P-loop containing nucleotide triphosphate hydrolases"/>
    <property type="match status" value="1"/>
</dbReference>
<feature type="transmembrane region" description="Helical" evidence="7">
    <location>
        <begin position="155"/>
        <end position="171"/>
    </location>
</feature>
<dbReference type="PANTHER" id="PTHR24221">
    <property type="entry name" value="ATP-BINDING CASSETTE SUB-FAMILY B"/>
    <property type="match status" value="1"/>
</dbReference>
<dbReference type="Pfam" id="PF00005">
    <property type="entry name" value="ABC_tran"/>
    <property type="match status" value="1"/>
</dbReference>
<evidence type="ECO:0000256" key="2">
    <source>
        <dbReference type="ARBA" id="ARBA00022692"/>
    </source>
</evidence>
<dbReference type="CDD" id="cd03228">
    <property type="entry name" value="ABCC_MRP_Like"/>
    <property type="match status" value="1"/>
</dbReference>
<evidence type="ECO:0000256" key="6">
    <source>
        <dbReference type="ARBA" id="ARBA00023136"/>
    </source>
</evidence>
<evidence type="ECO:0000256" key="7">
    <source>
        <dbReference type="SAM" id="Phobius"/>
    </source>
</evidence>
<dbReference type="InterPro" id="IPR027417">
    <property type="entry name" value="P-loop_NTPase"/>
</dbReference>
<dbReference type="RefSeq" id="WP_209745725.1">
    <property type="nucleotide sequence ID" value="NZ_JBHSMH010000101.1"/>
</dbReference>
<keyword evidence="2 7" id="KW-0812">Transmembrane</keyword>
<feature type="transmembrane region" description="Helical" evidence="7">
    <location>
        <begin position="57"/>
        <end position="76"/>
    </location>
</feature>
<feature type="transmembrane region" description="Helical" evidence="7">
    <location>
        <begin position="128"/>
        <end position="149"/>
    </location>
</feature>
<dbReference type="GO" id="GO:0005524">
    <property type="term" value="F:ATP binding"/>
    <property type="evidence" value="ECO:0007669"/>
    <property type="project" value="UniProtKB-KW"/>
</dbReference>
<comment type="subcellular location">
    <subcellularLocation>
        <location evidence="1">Cell membrane</location>
        <topology evidence="1">Multi-pass membrane protein</topology>
    </subcellularLocation>
</comment>
<evidence type="ECO:0000313" key="9">
    <source>
        <dbReference type="EMBL" id="MFC5471485.1"/>
    </source>
</evidence>